<keyword evidence="2" id="KW-0238">DNA-binding</keyword>
<keyword evidence="3" id="KW-0804">Transcription</keyword>
<dbReference type="InterPro" id="IPR036388">
    <property type="entry name" value="WH-like_DNA-bd_sf"/>
</dbReference>
<evidence type="ECO:0000256" key="2">
    <source>
        <dbReference type="ARBA" id="ARBA00023125"/>
    </source>
</evidence>
<dbReference type="Gene3D" id="1.10.10.10">
    <property type="entry name" value="Winged helix-like DNA-binding domain superfamily/Winged helix DNA-binding domain"/>
    <property type="match status" value="1"/>
</dbReference>
<dbReference type="SUPFAM" id="SSF51206">
    <property type="entry name" value="cAMP-binding domain-like"/>
    <property type="match status" value="1"/>
</dbReference>
<dbReference type="AlphaFoldDB" id="A0A941F5A8"/>
<comment type="caution">
    <text evidence="6">The sequence shown here is derived from an EMBL/GenBank/DDBJ whole genome shotgun (WGS) entry which is preliminary data.</text>
</comment>
<dbReference type="InterPro" id="IPR000595">
    <property type="entry name" value="cNMP-bd_dom"/>
</dbReference>
<dbReference type="SMART" id="SM00100">
    <property type="entry name" value="cNMP"/>
    <property type="match status" value="1"/>
</dbReference>
<keyword evidence="7" id="KW-1185">Reference proteome</keyword>
<evidence type="ECO:0000256" key="3">
    <source>
        <dbReference type="ARBA" id="ARBA00023163"/>
    </source>
</evidence>
<dbReference type="PANTHER" id="PTHR24567">
    <property type="entry name" value="CRP FAMILY TRANSCRIPTIONAL REGULATORY PROTEIN"/>
    <property type="match status" value="1"/>
</dbReference>
<dbReference type="InterPro" id="IPR036390">
    <property type="entry name" value="WH_DNA-bd_sf"/>
</dbReference>
<dbReference type="GO" id="GO:0003677">
    <property type="term" value="F:DNA binding"/>
    <property type="evidence" value="ECO:0007669"/>
    <property type="project" value="UniProtKB-KW"/>
</dbReference>
<dbReference type="GO" id="GO:0005829">
    <property type="term" value="C:cytosol"/>
    <property type="evidence" value="ECO:0007669"/>
    <property type="project" value="TreeGrafter"/>
</dbReference>
<evidence type="ECO:0000313" key="6">
    <source>
        <dbReference type="EMBL" id="MBR8536209.1"/>
    </source>
</evidence>
<name>A0A941F5A8_9BACT</name>
<evidence type="ECO:0000313" key="7">
    <source>
        <dbReference type="Proteomes" id="UP000679220"/>
    </source>
</evidence>
<dbReference type="RefSeq" id="WP_212191098.1">
    <property type="nucleotide sequence ID" value="NZ_JAGTAR010000016.1"/>
</dbReference>
<dbReference type="SMART" id="SM00419">
    <property type="entry name" value="HTH_CRP"/>
    <property type="match status" value="1"/>
</dbReference>
<reference evidence="6" key="2">
    <citation type="submission" date="2021-04" db="EMBL/GenBank/DDBJ databases">
        <authorList>
            <person name="Zhang T."/>
            <person name="Zhang Y."/>
            <person name="Lu D."/>
            <person name="Zuo D."/>
            <person name="Du Z."/>
        </authorList>
    </citation>
    <scope>NUCLEOTIDE SEQUENCE</scope>
    <source>
        <strain evidence="6">JR1</strain>
    </source>
</reference>
<feature type="domain" description="HTH crp-type" evidence="5">
    <location>
        <begin position="154"/>
        <end position="226"/>
    </location>
</feature>
<dbReference type="PROSITE" id="PS50042">
    <property type="entry name" value="CNMP_BINDING_3"/>
    <property type="match status" value="1"/>
</dbReference>
<dbReference type="EMBL" id="JAGTAR010000016">
    <property type="protein sequence ID" value="MBR8536209.1"/>
    <property type="molecule type" value="Genomic_DNA"/>
</dbReference>
<organism evidence="6 7">
    <name type="scientific">Carboxylicivirga sediminis</name>
    <dbReference type="NCBI Taxonomy" id="2006564"/>
    <lineage>
        <taxon>Bacteria</taxon>
        <taxon>Pseudomonadati</taxon>
        <taxon>Bacteroidota</taxon>
        <taxon>Bacteroidia</taxon>
        <taxon>Marinilabiliales</taxon>
        <taxon>Marinilabiliaceae</taxon>
        <taxon>Carboxylicivirga</taxon>
    </lineage>
</organism>
<dbReference type="InterPro" id="IPR014710">
    <property type="entry name" value="RmlC-like_jellyroll"/>
</dbReference>
<evidence type="ECO:0000259" key="4">
    <source>
        <dbReference type="PROSITE" id="PS50042"/>
    </source>
</evidence>
<accession>A0A941F5A8</accession>
<feature type="domain" description="Cyclic nucleotide-binding" evidence="4">
    <location>
        <begin position="20"/>
        <end position="140"/>
    </location>
</feature>
<sequence length="235" mass="26715">MPAKKNNTPVEPTIKDIPKLYNILTEEEKEYLLDNHTTIHYKKNDIIYQEGEKPTGLLCLGEGKVKIFKEGVSRRDQIIRMATAPDFIGYRALFAEEMHIASSEVIEPSTIFHVPKKVIYNLMKTNPALSMAFIKSFASELGFARYRTVTLTQKHIRGRLAESLCVLKDIYGFEEDQQTLAVYLSREDLANFSNMTTSNAIRTLSSFVNEKVLAVNGRVIKILDSDTLHRISRLG</sequence>
<protein>
    <submittedName>
        <fullName evidence="6">Crp/Fnr family transcriptional regulator</fullName>
    </submittedName>
</protein>
<reference evidence="6" key="1">
    <citation type="journal article" date="2018" name="Int. J. Syst. Evol. Microbiol.">
        <title>Carboxylicivirga sediminis sp. nov., isolated from coastal sediment.</title>
        <authorList>
            <person name="Wang F.Q."/>
            <person name="Ren L.H."/>
            <person name="Zou R.J."/>
            <person name="Sun Y.Z."/>
            <person name="Liu X.J."/>
            <person name="Jiang F."/>
            <person name="Liu L.J."/>
        </authorList>
    </citation>
    <scope>NUCLEOTIDE SEQUENCE</scope>
    <source>
        <strain evidence="6">JR1</strain>
    </source>
</reference>
<dbReference type="InterPro" id="IPR050397">
    <property type="entry name" value="Env_Response_Regulators"/>
</dbReference>
<gene>
    <name evidence="6" type="ORF">KDU71_11625</name>
</gene>
<dbReference type="PANTHER" id="PTHR24567:SF74">
    <property type="entry name" value="HTH-TYPE TRANSCRIPTIONAL REGULATOR ARCR"/>
    <property type="match status" value="1"/>
</dbReference>
<dbReference type="PROSITE" id="PS51063">
    <property type="entry name" value="HTH_CRP_2"/>
    <property type="match status" value="1"/>
</dbReference>
<dbReference type="Proteomes" id="UP000679220">
    <property type="component" value="Unassembled WGS sequence"/>
</dbReference>
<evidence type="ECO:0000256" key="1">
    <source>
        <dbReference type="ARBA" id="ARBA00023015"/>
    </source>
</evidence>
<dbReference type="Gene3D" id="2.60.120.10">
    <property type="entry name" value="Jelly Rolls"/>
    <property type="match status" value="1"/>
</dbReference>
<dbReference type="CDD" id="cd00038">
    <property type="entry name" value="CAP_ED"/>
    <property type="match status" value="1"/>
</dbReference>
<dbReference type="InterPro" id="IPR018490">
    <property type="entry name" value="cNMP-bd_dom_sf"/>
</dbReference>
<dbReference type="SUPFAM" id="SSF46785">
    <property type="entry name" value="Winged helix' DNA-binding domain"/>
    <property type="match status" value="1"/>
</dbReference>
<dbReference type="GO" id="GO:0003700">
    <property type="term" value="F:DNA-binding transcription factor activity"/>
    <property type="evidence" value="ECO:0007669"/>
    <property type="project" value="TreeGrafter"/>
</dbReference>
<proteinExistence type="predicted"/>
<evidence type="ECO:0000259" key="5">
    <source>
        <dbReference type="PROSITE" id="PS51063"/>
    </source>
</evidence>
<keyword evidence="1" id="KW-0805">Transcription regulation</keyword>
<dbReference type="InterPro" id="IPR012318">
    <property type="entry name" value="HTH_CRP"/>
</dbReference>
<dbReference type="Pfam" id="PF00027">
    <property type="entry name" value="cNMP_binding"/>
    <property type="match status" value="1"/>
</dbReference>
<dbReference type="Pfam" id="PF13545">
    <property type="entry name" value="HTH_Crp_2"/>
    <property type="match status" value="1"/>
</dbReference>